<dbReference type="AlphaFoldDB" id="A0A5B7HMF1"/>
<organism evidence="2 3">
    <name type="scientific">Portunus trituberculatus</name>
    <name type="common">Swimming crab</name>
    <name type="synonym">Neptunus trituberculatus</name>
    <dbReference type="NCBI Taxonomy" id="210409"/>
    <lineage>
        <taxon>Eukaryota</taxon>
        <taxon>Metazoa</taxon>
        <taxon>Ecdysozoa</taxon>
        <taxon>Arthropoda</taxon>
        <taxon>Crustacea</taxon>
        <taxon>Multicrustacea</taxon>
        <taxon>Malacostraca</taxon>
        <taxon>Eumalacostraca</taxon>
        <taxon>Eucarida</taxon>
        <taxon>Decapoda</taxon>
        <taxon>Pleocyemata</taxon>
        <taxon>Brachyura</taxon>
        <taxon>Eubrachyura</taxon>
        <taxon>Portunoidea</taxon>
        <taxon>Portunidae</taxon>
        <taxon>Portuninae</taxon>
        <taxon>Portunus</taxon>
    </lineage>
</organism>
<keyword evidence="3" id="KW-1185">Reference proteome</keyword>
<evidence type="ECO:0000313" key="2">
    <source>
        <dbReference type="EMBL" id="MPC69704.1"/>
    </source>
</evidence>
<dbReference type="Proteomes" id="UP000324222">
    <property type="component" value="Unassembled WGS sequence"/>
</dbReference>
<evidence type="ECO:0000256" key="1">
    <source>
        <dbReference type="SAM" id="MobiDB-lite"/>
    </source>
</evidence>
<name>A0A5B7HMF1_PORTR</name>
<feature type="compositionally biased region" description="Basic residues" evidence="1">
    <location>
        <begin position="70"/>
        <end position="80"/>
    </location>
</feature>
<accession>A0A5B7HMF1</accession>
<evidence type="ECO:0000313" key="3">
    <source>
        <dbReference type="Proteomes" id="UP000324222"/>
    </source>
</evidence>
<proteinExistence type="predicted"/>
<feature type="compositionally biased region" description="Pro residues" evidence="1">
    <location>
        <begin position="33"/>
        <end position="51"/>
    </location>
</feature>
<protein>
    <submittedName>
        <fullName evidence="2">Uncharacterized protein</fullName>
    </submittedName>
</protein>
<comment type="caution">
    <text evidence="2">The sequence shown here is derived from an EMBL/GenBank/DDBJ whole genome shotgun (WGS) entry which is preliminary data.</text>
</comment>
<gene>
    <name evidence="2" type="ORF">E2C01_063936</name>
</gene>
<reference evidence="2 3" key="1">
    <citation type="submission" date="2019-05" db="EMBL/GenBank/DDBJ databases">
        <title>Another draft genome of Portunus trituberculatus and its Hox gene families provides insights of decapod evolution.</title>
        <authorList>
            <person name="Jeong J.-H."/>
            <person name="Song I."/>
            <person name="Kim S."/>
            <person name="Choi T."/>
            <person name="Kim D."/>
            <person name="Ryu S."/>
            <person name="Kim W."/>
        </authorList>
    </citation>
    <scope>NUCLEOTIDE SEQUENCE [LARGE SCALE GENOMIC DNA]</scope>
    <source>
        <tissue evidence="2">Muscle</tissue>
    </source>
</reference>
<dbReference type="EMBL" id="VSRR010029855">
    <property type="protein sequence ID" value="MPC69704.1"/>
    <property type="molecule type" value="Genomic_DNA"/>
</dbReference>
<sequence length="80" mass="8505">MSRGERRVYSRPRAVLCPPPTIPCPLRGVPLPTQAPPPLEPAPCPSTPPIPTCLGTRHSARANDTTHSVSSRRGRALGSC</sequence>
<feature type="region of interest" description="Disordered" evidence="1">
    <location>
        <begin position="28"/>
        <end position="80"/>
    </location>
</feature>